<organism evidence="1 2">
    <name type="scientific">Shewanella maritima</name>
    <dbReference type="NCBI Taxonomy" id="2520507"/>
    <lineage>
        <taxon>Bacteria</taxon>
        <taxon>Pseudomonadati</taxon>
        <taxon>Pseudomonadota</taxon>
        <taxon>Gammaproteobacteria</taxon>
        <taxon>Alteromonadales</taxon>
        <taxon>Shewanellaceae</taxon>
        <taxon>Shewanella</taxon>
    </lineage>
</organism>
<dbReference type="EMBL" id="CP036200">
    <property type="protein sequence ID" value="QBF84439.1"/>
    <property type="molecule type" value="Genomic_DNA"/>
</dbReference>
<reference evidence="1 2" key="1">
    <citation type="submission" date="2019-02" db="EMBL/GenBank/DDBJ databases">
        <title>Shewanella sp. D4-2 isolated from Dokdo Island.</title>
        <authorList>
            <person name="Baek K."/>
        </authorList>
    </citation>
    <scope>NUCLEOTIDE SEQUENCE [LARGE SCALE GENOMIC DNA]</scope>
    <source>
        <strain evidence="1 2">D4-2</strain>
    </source>
</reference>
<name>A0A411PLQ9_9GAMM</name>
<gene>
    <name evidence="1" type="ORF">EXU30_18530</name>
</gene>
<sequence length="259" mass="27875">MSLKFEFDSFKGASDFGKNLSRNLRASSRHERDHDKHIIVVPENNLNGVAATTLVVSIVTAGLMSGQHYLDQERFGTVVEAMQRANPELANMTPGQVGEHLSLLSHEQLQGVVNNTKGVYHEMLYVDAVNGAGLETEASIHSEINTPGSDVVFSSEGEVYNEIQLKATDSVSYVNEHLEKYPNIEVLATEEVASKIDGVESSGFSNSVLEQDVSTGFEQLISNADATDTATEAISSAVTDEVIGLGPISLVTGLLFGIF</sequence>
<dbReference type="AlphaFoldDB" id="A0A411PLQ9"/>
<protein>
    <submittedName>
        <fullName evidence="1">Uncharacterized protein</fullName>
    </submittedName>
</protein>
<dbReference type="RefSeq" id="WP_130602551.1">
    <property type="nucleotide sequence ID" value="NZ_CP036200.1"/>
</dbReference>
<dbReference type="KEGG" id="smai:EXU30_18530"/>
<proteinExistence type="predicted"/>
<evidence type="ECO:0000313" key="1">
    <source>
        <dbReference type="EMBL" id="QBF84439.1"/>
    </source>
</evidence>
<keyword evidence="2" id="KW-1185">Reference proteome</keyword>
<dbReference type="OrthoDB" id="1415778at2"/>
<dbReference type="Proteomes" id="UP000291106">
    <property type="component" value="Chromosome"/>
</dbReference>
<evidence type="ECO:0000313" key="2">
    <source>
        <dbReference type="Proteomes" id="UP000291106"/>
    </source>
</evidence>
<accession>A0A411PLQ9</accession>